<sequence>MFVHQRIETERNQCQFEAELKTVKKGEMCIQKNHFVRPNSEPIFNLDATPELGIFGCLVGNTLTGEVSFFSRTGHMMKTKMAHVNEGGVWRGASVYDSPYLV</sequence>
<gene>
    <name evidence="1" type="ORF">niasHS_015812</name>
</gene>
<name>A0ABD2I1M9_HETSC</name>
<dbReference type="AlphaFoldDB" id="A0ABD2I1M9"/>
<organism evidence="1 2">
    <name type="scientific">Heterodera schachtii</name>
    <name type="common">Sugarbeet cyst nematode worm</name>
    <name type="synonym">Tylenchus schachtii</name>
    <dbReference type="NCBI Taxonomy" id="97005"/>
    <lineage>
        <taxon>Eukaryota</taxon>
        <taxon>Metazoa</taxon>
        <taxon>Ecdysozoa</taxon>
        <taxon>Nematoda</taxon>
        <taxon>Chromadorea</taxon>
        <taxon>Rhabditida</taxon>
        <taxon>Tylenchina</taxon>
        <taxon>Tylenchomorpha</taxon>
        <taxon>Tylenchoidea</taxon>
        <taxon>Heteroderidae</taxon>
        <taxon>Heteroderinae</taxon>
        <taxon>Heterodera</taxon>
    </lineage>
</organism>
<proteinExistence type="predicted"/>
<dbReference type="PANTHER" id="PTHR11130">
    <property type="entry name" value="GLUTATHIONE SYNTHETASE"/>
    <property type="match status" value="1"/>
</dbReference>
<dbReference type="PANTHER" id="PTHR11130:SF0">
    <property type="entry name" value="GLUTATHIONE SYNTHETASE"/>
    <property type="match status" value="1"/>
</dbReference>
<dbReference type="Proteomes" id="UP001620645">
    <property type="component" value="Unassembled WGS sequence"/>
</dbReference>
<keyword evidence="2" id="KW-1185">Reference proteome</keyword>
<evidence type="ECO:0000313" key="2">
    <source>
        <dbReference type="Proteomes" id="UP001620645"/>
    </source>
</evidence>
<evidence type="ECO:0000313" key="1">
    <source>
        <dbReference type="EMBL" id="KAL3071070.1"/>
    </source>
</evidence>
<dbReference type="SUPFAM" id="SSF56059">
    <property type="entry name" value="Glutathione synthetase ATP-binding domain-like"/>
    <property type="match status" value="1"/>
</dbReference>
<dbReference type="Pfam" id="PF03917">
    <property type="entry name" value="GSH_synth_ATP"/>
    <property type="match status" value="1"/>
</dbReference>
<reference evidence="1 2" key="1">
    <citation type="submission" date="2024-10" db="EMBL/GenBank/DDBJ databases">
        <authorList>
            <person name="Kim D."/>
        </authorList>
    </citation>
    <scope>NUCLEOTIDE SEQUENCE [LARGE SCALE GENOMIC DNA]</scope>
    <source>
        <strain evidence="1">Taebaek</strain>
    </source>
</reference>
<dbReference type="EMBL" id="JBICCN010000400">
    <property type="protein sequence ID" value="KAL3071070.1"/>
    <property type="molecule type" value="Genomic_DNA"/>
</dbReference>
<protein>
    <submittedName>
        <fullName evidence="1">Uncharacterized protein</fullName>
    </submittedName>
</protein>
<dbReference type="InterPro" id="IPR005615">
    <property type="entry name" value="Glutathione_synthase"/>
</dbReference>
<dbReference type="Gene3D" id="3.30.470.20">
    <property type="entry name" value="ATP-grasp fold, B domain"/>
    <property type="match status" value="1"/>
</dbReference>
<accession>A0ABD2I1M9</accession>
<comment type="caution">
    <text evidence="1">The sequence shown here is derived from an EMBL/GenBank/DDBJ whole genome shotgun (WGS) entry which is preliminary data.</text>
</comment>